<keyword evidence="5" id="KW-1185">Reference proteome</keyword>
<sequence>MTPQPLTTADAGEVLTLQRAAYVTEAQAHDDFRLPPLVESLDDVRAALARPDCRAWGVRESGRLVSAVRVELGETTAALGRLVVAPDCQRRGLGTALLAHVEQHLPPRITAIELFTGEHSTSNLRLYRRLGYRETHRTSAGRYELIHFRKDLG</sequence>
<dbReference type="Pfam" id="PF00583">
    <property type="entry name" value="Acetyltransf_1"/>
    <property type="match status" value="1"/>
</dbReference>
<keyword evidence="1" id="KW-0808">Transferase</keyword>
<dbReference type="InterPro" id="IPR016181">
    <property type="entry name" value="Acyl_CoA_acyltransferase"/>
</dbReference>
<evidence type="ECO:0000256" key="1">
    <source>
        <dbReference type="ARBA" id="ARBA00022679"/>
    </source>
</evidence>
<dbReference type="CDD" id="cd04301">
    <property type="entry name" value="NAT_SF"/>
    <property type="match status" value="1"/>
</dbReference>
<dbReference type="PANTHER" id="PTHR43877">
    <property type="entry name" value="AMINOALKYLPHOSPHONATE N-ACETYLTRANSFERASE-RELATED-RELATED"/>
    <property type="match status" value="1"/>
</dbReference>
<dbReference type="Proteomes" id="UP001210380">
    <property type="component" value="Unassembled WGS sequence"/>
</dbReference>
<evidence type="ECO:0000256" key="2">
    <source>
        <dbReference type="ARBA" id="ARBA00023315"/>
    </source>
</evidence>
<evidence type="ECO:0000313" key="4">
    <source>
        <dbReference type="EMBL" id="MDA3624140.1"/>
    </source>
</evidence>
<dbReference type="InterPro" id="IPR050832">
    <property type="entry name" value="Bact_Acetyltransf"/>
</dbReference>
<dbReference type="RefSeq" id="WP_270946705.1">
    <property type="nucleotide sequence ID" value="NZ_JAQGLA010000002.1"/>
</dbReference>
<comment type="caution">
    <text evidence="4">The sequence shown here is derived from an EMBL/GenBank/DDBJ whole genome shotgun (WGS) entry which is preliminary data.</text>
</comment>
<feature type="domain" description="N-acetyltransferase" evidence="3">
    <location>
        <begin position="1"/>
        <end position="153"/>
    </location>
</feature>
<protein>
    <submittedName>
        <fullName evidence="4">GNAT family N-acetyltransferase</fullName>
    </submittedName>
</protein>
<proteinExistence type="predicted"/>
<keyword evidence="2" id="KW-0012">Acyltransferase</keyword>
<evidence type="ECO:0000313" key="5">
    <source>
        <dbReference type="Proteomes" id="UP001210380"/>
    </source>
</evidence>
<organism evidence="4 5">
    <name type="scientific">Saccharopolyspora oryzae</name>
    <dbReference type="NCBI Taxonomy" id="2997343"/>
    <lineage>
        <taxon>Bacteria</taxon>
        <taxon>Bacillati</taxon>
        <taxon>Actinomycetota</taxon>
        <taxon>Actinomycetes</taxon>
        <taxon>Pseudonocardiales</taxon>
        <taxon>Pseudonocardiaceae</taxon>
        <taxon>Saccharopolyspora</taxon>
    </lineage>
</organism>
<accession>A0ABT4UQZ0</accession>
<name>A0ABT4UQZ0_9PSEU</name>
<dbReference type="SUPFAM" id="SSF55729">
    <property type="entry name" value="Acyl-CoA N-acyltransferases (Nat)"/>
    <property type="match status" value="1"/>
</dbReference>
<dbReference type="EMBL" id="JAQGLA010000002">
    <property type="protein sequence ID" value="MDA3624140.1"/>
    <property type="molecule type" value="Genomic_DNA"/>
</dbReference>
<dbReference type="InterPro" id="IPR000182">
    <property type="entry name" value="GNAT_dom"/>
</dbReference>
<evidence type="ECO:0000259" key="3">
    <source>
        <dbReference type="PROSITE" id="PS51186"/>
    </source>
</evidence>
<reference evidence="4 5" key="1">
    <citation type="submission" date="2022-11" db="EMBL/GenBank/DDBJ databases">
        <title>Draft genome sequence of Saccharopolyspora sp. WRP15-2 isolated from rhizosphere soils of wild rice in Thailand.</title>
        <authorList>
            <person name="Duangmal K."/>
            <person name="Kammanee S."/>
            <person name="Muangham S."/>
        </authorList>
    </citation>
    <scope>NUCLEOTIDE SEQUENCE [LARGE SCALE GENOMIC DNA]</scope>
    <source>
        <strain evidence="4 5">WRP15-2</strain>
    </source>
</reference>
<gene>
    <name evidence="4" type="ORF">OU415_01760</name>
</gene>
<dbReference type="PROSITE" id="PS51186">
    <property type="entry name" value="GNAT"/>
    <property type="match status" value="1"/>
</dbReference>
<dbReference type="Gene3D" id="3.40.630.30">
    <property type="match status" value="1"/>
</dbReference>